<dbReference type="Proteomes" id="UP000772434">
    <property type="component" value="Unassembled WGS sequence"/>
</dbReference>
<comment type="caution">
    <text evidence="1">The sequence shown here is derived from an EMBL/GenBank/DDBJ whole genome shotgun (WGS) entry which is preliminary data.</text>
</comment>
<gene>
    <name evidence="1" type="ORF">BDP27DRAFT_1331394</name>
</gene>
<name>A0A9P5U3K7_9AGAR</name>
<dbReference type="EMBL" id="JADNRY010000097">
    <property type="protein sequence ID" value="KAF9065805.1"/>
    <property type="molecule type" value="Genomic_DNA"/>
</dbReference>
<keyword evidence="2" id="KW-1185">Reference proteome</keyword>
<reference evidence="1" key="1">
    <citation type="submission" date="2020-11" db="EMBL/GenBank/DDBJ databases">
        <authorList>
            <consortium name="DOE Joint Genome Institute"/>
            <person name="Ahrendt S."/>
            <person name="Riley R."/>
            <person name="Andreopoulos W."/>
            <person name="Labutti K."/>
            <person name="Pangilinan J."/>
            <person name="Ruiz-Duenas F.J."/>
            <person name="Barrasa J.M."/>
            <person name="Sanchez-Garcia M."/>
            <person name="Camarero S."/>
            <person name="Miyauchi S."/>
            <person name="Serrano A."/>
            <person name="Linde D."/>
            <person name="Babiker R."/>
            <person name="Drula E."/>
            <person name="Ayuso-Fernandez I."/>
            <person name="Pacheco R."/>
            <person name="Padilla G."/>
            <person name="Ferreira P."/>
            <person name="Barriuso J."/>
            <person name="Kellner H."/>
            <person name="Castanera R."/>
            <person name="Alfaro M."/>
            <person name="Ramirez L."/>
            <person name="Pisabarro A.G."/>
            <person name="Kuo A."/>
            <person name="Tritt A."/>
            <person name="Lipzen A."/>
            <person name="He G."/>
            <person name="Yan M."/>
            <person name="Ng V."/>
            <person name="Cullen D."/>
            <person name="Martin F."/>
            <person name="Rosso M.-N."/>
            <person name="Henrissat B."/>
            <person name="Hibbett D."/>
            <person name="Martinez A.T."/>
            <person name="Grigoriev I.V."/>
        </authorList>
    </citation>
    <scope>NUCLEOTIDE SEQUENCE</scope>
    <source>
        <strain evidence="1">AH 40177</strain>
    </source>
</reference>
<sequence>MTFTCRNSHPRAKRVVRNVVIVAATILLHLPQPVMLVTMLQRSTPSTQLSILFPPSQTLSLTFLSTLLLVHYCHYHIPLQVPVCISASSKPIFVRLIPNTLAVWSWCPPSNPILHESPTNVR</sequence>
<accession>A0A9P5U3K7</accession>
<evidence type="ECO:0000313" key="1">
    <source>
        <dbReference type="EMBL" id="KAF9065805.1"/>
    </source>
</evidence>
<organism evidence="1 2">
    <name type="scientific">Rhodocollybia butyracea</name>
    <dbReference type="NCBI Taxonomy" id="206335"/>
    <lineage>
        <taxon>Eukaryota</taxon>
        <taxon>Fungi</taxon>
        <taxon>Dikarya</taxon>
        <taxon>Basidiomycota</taxon>
        <taxon>Agaricomycotina</taxon>
        <taxon>Agaricomycetes</taxon>
        <taxon>Agaricomycetidae</taxon>
        <taxon>Agaricales</taxon>
        <taxon>Marasmiineae</taxon>
        <taxon>Omphalotaceae</taxon>
        <taxon>Rhodocollybia</taxon>
    </lineage>
</organism>
<proteinExistence type="predicted"/>
<evidence type="ECO:0000313" key="2">
    <source>
        <dbReference type="Proteomes" id="UP000772434"/>
    </source>
</evidence>
<dbReference type="AlphaFoldDB" id="A0A9P5U3K7"/>
<protein>
    <submittedName>
        <fullName evidence="1">Uncharacterized protein</fullName>
    </submittedName>
</protein>